<feature type="compositionally biased region" description="Basic and acidic residues" evidence="1">
    <location>
        <begin position="203"/>
        <end position="226"/>
    </location>
</feature>
<evidence type="ECO:0000256" key="2">
    <source>
        <dbReference type="SAM" id="Phobius"/>
    </source>
</evidence>
<name>A0A6V7H8I0_9HYME</name>
<organism evidence="3 4">
    <name type="scientific">Heterotrigona itama</name>
    <dbReference type="NCBI Taxonomy" id="395501"/>
    <lineage>
        <taxon>Eukaryota</taxon>
        <taxon>Metazoa</taxon>
        <taxon>Ecdysozoa</taxon>
        <taxon>Arthropoda</taxon>
        <taxon>Hexapoda</taxon>
        <taxon>Insecta</taxon>
        <taxon>Pterygota</taxon>
        <taxon>Neoptera</taxon>
        <taxon>Endopterygota</taxon>
        <taxon>Hymenoptera</taxon>
        <taxon>Apocrita</taxon>
        <taxon>Aculeata</taxon>
        <taxon>Apoidea</taxon>
        <taxon>Anthophila</taxon>
        <taxon>Apidae</taxon>
        <taxon>Heterotrigona</taxon>
    </lineage>
</organism>
<dbReference type="Proteomes" id="UP000752696">
    <property type="component" value="Unassembled WGS sequence"/>
</dbReference>
<feature type="compositionally biased region" description="Basic residues" evidence="1">
    <location>
        <begin position="36"/>
        <end position="47"/>
    </location>
</feature>
<gene>
    <name evidence="3" type="ORF">MHI_LOCUS621636</name>
</gene>
<reference evidence="3" key="1">
    <citation type="submission" date="2020-07" db="EMBL/GenBank/DDBJ databases">
        <authorList>
            <person name="Nazaruddin N."/>
        </authorList>
    </citation>
    <scope>NUCLEOTIDE SEQUENCE</scope>
</reference>
<dbReference type="OrthoDB" id="7683569at2759"/>
<dbReference type="EMBL" id="CAJDYZ010009054">
    <property type="protein sequence ID" value="CAD1476120.1"/>
    <property type="molecule type" value="Genomic_DNA"/>
</dbReference>
<feature type="region of interest" description="Disordered" evidence="1">
    <location>
        <begin position="16"/>
        <end position="47"/>
    </location>
</feature>
<feature type="transmembrane region" description="Helical" evidence="2">
    <location>
        <begin position="53"/>
        <end position="72"/>
    </location>
</feature>
<evidence type="ECO:0000313" key="3">
    <source>
        <dbReference type="EMBL" id="CAD1476120.1"/>
    </source>
</evidence>
<protein>
    <submittedName>
        <fullName evidence="3">Uncharacterized protein</fullName>
    </submittedName>
</protein>
<keyword evidence="2" id="KW-0472">Membrane</keyword>
<proteinExistence type="predicted"/>
<keyword evidence="2" id="KW-0812">Transmembrane</keyword>
<sequence length="237" mass="26580">ESSTAEIENMSIVMNVGEKNHEQEYPVDRDGGPRGNGRRTMRRSKRKKQSRMIFDRVYATLLAFAVILVVSIESKPIGLNLYVSGHQNPSEVINVHPQLLQYQNSPFYHHNFLYAFSSPPFFCIPQVAVDVNAIPAAVIAYGKPSIPHLPAYNIYYGTPAYDFRIPLNTYYPLLKPIQPGGPPKSSPPSTTTVKPADESSEDAIEKLDTKVEPEKETKKSNRNKENTDDDSITIETI</sequence>
<feature type="non-terminal residue" evidence="3">
    <location>
        <position position="237"/>
    </location>
</feature>
<feature type="compositionally biased region" description="Basic and acidic residues" evidence="1">
    <location>
        <begin position="18"/>
        <end position="32"/>
    </location>
</feature>
<keyword evidence="2" id="KW-1133">Transmembrane helix</keyword>
<feature type="region of interest" description="Disordered" evidence="1">
    <location>
        <begin position="178"/>
        <end position="237"/>
    </location>
</feature>
<dbReference type="AlphaFoldDB" id="A0A6V7H8I0"/>
<keyword evidence="4" id="KW-1185">Reference proteome</keyword>
<feature type="compositionally biased region" description="Acidic residues" evidence="1">
    <location>
        <begin position="227"/>
        <end position="237"/>
    </location>
</feature>
<comment type="caution">
    <text evidence="3">The sequence shown here is derived from an EMBL/GenBank/DDBJ whole genome shotgun (WGS) entry which is preliminary data.</text>
</comment>
<accession>A0A6V7H8I0</accession>
<evidence type="ECO:0000313" key="4">
    <source>
        <dbReference type="Proteomes" id="UP000752696"/>
    </source>
</evidence>
<evidence type="ECO:0000256" key="1">
    <source>
        <dbReference type="SAM" id="MobiDB-lite"/>
    </source>
</evidence>